<sequence>MATPHSRYNLRKRNAVGNDIFDDLDKLLREQRKIPRAKKSQQGKEKVSQAPSTELPAEEPQEGTEKASQSSSTPPRAEQPRETKEKASQAPSTTAFFTTDIHVSFIADVQEADQKVRSSSAGSPAPPSDWYRSSHGGVDLDPKEAISTKHFYYQRTGRPKPSCLIVANVELDDEVMVDRIVDPQYLPSDDDTEFQNLVDLWQDPAVEDANMFADSSELEKLVDPKKIKFTRFFRDIHDDKYRGDMKPDPLFEYMASLFNSPVSGEIGFRRNCYFPFAREDLGMHQGRFYQYYIGKGITKTPGGQVTGIPLAVCTVRFLPLVASRYLKLNNQQCKPHIDKTGIAWSEIPGLLLQANMAFEFDCSFEQYPAYVISVREWGIHFVKGTMMRQEVACLRDKDKLSGRIEMQRTRAYNLHDRGERKEVIRVMLGLLRSFKDRPEANFSTALPCDSPVTYEE</sequence>
<evidence type="ECO:0000313" key="2">
    <source>
        <dbReference type="EMBL" id="GKZ17513.1"/>
    </source>
</evidence>
<dbReference type="EMBL" id="BROQ01000006">
    <property type="protein sequence ID" value="GKZ17513.1"/>
    <property type="molecule type" value="Genomic_DNA"/>
</dbReference>
<comment type="caution">
    <text evidence="2">The sequence shown here is derived from an EMBL/GenBank/DDBJ whole genome shotgun (WGS) entry which is preliminary data.</text>
</comment>
<gene>
    <name evidence="2" type="ORF">AbraCBS73388_009184</name>
</gene>
<feature type="region of interest" description="Disordered" evidence="1">
    <location>
        <begin position="115"/>
        <end position="137"/>
    </location>
</feature>
<dbReference type="Proteomes" id="UP001143548">
    <property type="component" value="Unassembled WGS sequence"/>
</dbReference>
<proteinExistence type="predicted"/>
<evidence type="ECO:0000256" key="1">
    <source>
        <dbReference type="SAM" id="MobiDB-lite"/>
    </source>
</evidence>
<reference evidence="2" key="1">
    <citation type="submission" date="2022-07" db="EMBL/GenBank/DDBJ databases">
        <title>Taxonomy of Aspergillus series Nigri: significant species reduction supported by multi-species coalescent approaches.</title>
        <authorList>
            <person name="Bian C."/>
            <person name="Kusuya Y."/>
            <person name="Sklenar F."/>
            <person name="D'hooge E."/>
            <person name="Yaguchi T."/>
            <person name="Takahashi H."/>
            <person name="Hubka V."/>
        </authorList>
    </citation>
    <scope>NUCLEOTIDE SEQUENCE</scope>
    <source>
        <strain evidence="2">CBS 733.88</strain>
    </source>
</reference>
<organism evidence="2 3">
    <name type="scientific">Aspergillus brasiliensis</name>
    <dbReference type="NCBI Taxonomy" id="319629"/>
    <lineage>
        <taxon>Eukaryota</taxon>
        <taxon>Fungi</taxon>
        <taxon>Dikarya</taxon>
        <taxon>Ascomycota</taxon>
        <taxon>Pezizomycotina</taxon>
        <taxon>Eurotiomycetes</taxon>
        <taxon>Eurotiomycetidae</taxon>
        <taxon>Eurotiales</taxon>
        <taxon>Aspergillaceae</taxon>
        <taxon>Aspergillus</taxon>
        <taxon>Aspergillus subgen. Circumdati</taxon>
    </lineage>
</organism>
<accession>A0A9W5YJ86</accession>
<dbReference type="AlphaFoldDB" id="A0A9W5YJ86"/>
<evidence type="ECO:0000313" key="3">
    <source>
        <dbReference type="Proteomes" id="UP001143548"/>
    </source>
</evidence>
<feature type="compositionally biased region" description="Basic and acidic residues" evidence="1">
    <location>
        <begin position="78"/>
        <end position="87"/>
    </location>
</feature>
<name>A0A9W5YJ86_9EURO</name>
<protein>
    <submittedName>
        <fullName evidence="2">Uncharacterized protein</fullName>
    </submittedName>
</protein>
<feature type="region of interest" description="Disordered" evidence="1">
    <location>
        <begin position="32"/>
        <end position="94"/>
    </location>
</feature>